<gene>
    <name evidence="2" type="ORF">ERUC_LOCUS3658</name>
</gene>
<accession>A0ABC8IWC0</accession>
<evidence type="ECO:0000313" key="3">
    <source>
        <dbReference type="Proteomes" id="UP001642260"/>
    </source>
</evidence>
<dbReference type="AlphaFoldDB" id="A0ABC8IWC0"/>
<keyword evidence="3" id="KW-1185">Reference proteome</keyword>
<dbReference type="SMART" id="SM00256">
    <property type="entry name" value="FBOX"/>
    <property type="match status" value="1"/>
</dbReference>
<evidence type="ECO:0000259" key="1">
    <source>
        <dbReference type="SMART" id="SM00256"/>
    </source>
</evidence>
<name>A0ABC8IWC0_ERUVS</name>
<dbReference type="EMBL" id="CAKOAT010059933">
    <property type="protein sequence ID" value="CAH8304574.1"/>
    <property type="molecule type" value="Genomic_DNA"/>
</dbReference>
<comment type="caution">
    <text evidence="2">The sequence shown here is derived from an EMBL/GenBank/DDBJ whole genome shotgun (WGS) entry which is preliminary data.</text>
</comment>
<sequence>MNLHLCNNVVPLDLQIEILSRLPTKSVARFMLVSKSWPKIINSKSFIRLRSLTQPLRFLLTLHDTDYQTRCINCSFFSSSSPISSSSTSIPTIFLSTIILPLHESSYPSYHVNGLLNIGEIM</sequence>
<dbReference type="InterPro" id="IPR001810">
    <property type="entry name" value="F-box_dom"/>
</dbReference>
<protein>
    <recommendedName>
        <fullName evidence="1">F-box domain-containing protein</fullName>
    </recommendedName>
</protein>
<dbReference type="PANTHER" id="PTHR31111">
    <property type="entry name" value="BNAA05G37150D PROTEIN-RELATED"/>
    <property type="match status" value="1"/>
</dbReference>
<feature type="domain" description="F-box" evidence="1">
    <location>
        <begin position="10"/>
        <end position="50"/>
    </location>
</feature>
<dbReference type="SUPFAM" id="SSF81383">
    <property type="entry name" value="F-box domain"/>
    <property type="match status" value="1"/>
</dbReference>
<reference evidence="2 3" key="1">
    <citation type="submission" date="2022-03" db="EMBL/GenBank/DDBJ databases">
        <authorList>
            <person name="Macdonald S."/>
            <person name="Ahmed S."/>
            <person name="Newling K."/>
        </authorList>
    </citation>
    <scope>NUCLEOTIDE SEQUENCE [LARGE SCALE GENOMIC DNA]</scope>
</reference>
<evidence type="ECO:0000313" key="2">
    <source>
        <dbReference type="EMBL" id="CAH8304574.1"/>
    </source>
</evidence>
<organism evidence="2 3">
    <name type="scientific">Eruca vesicaria subsp. sativa</name>
    <name type="common">Garden rocket</name>
    <name type="synonym">Eruca sativa</name>
    <dbReference type="NCBI Taxonomy" id="29727"/>
    <lineage>
        <taxon>Eukaryota</taxon>
        <taxon>Viridiplantae</taxon>
        <taxon>Streptophyta</taxon>
        <taxon>Embryophyta</taxon>
        <taxon>Tracheophyta</taxon>
        <taxon>Spermatophyta</taxon>
        <taxon>Magnoliopsida</taxon>
        <taxon>eudicotyledons</taxon>
        <taxon>Gunneridae</taxon>
        <taxon>Pentapetalae</taxon>
        <taxon>rosids</taxon>
        <taxon>malvids</taxon>
        <taxon>Brassicales</taxon>
        <taxon>Brassicaceae</taxon>
        <taxon>Brassiceae</taxon>
        <taxon>Eruca</taxon>
    </lineage>
</organism>
<dbReference type="Gene3D" id="1.20.1280.50">
    <property type="match status" value="1"/>
</dbReference>
<dbReference type="PANTHER" id="PTHR31111:SF73">
    <property type="entry name" value="F-BOX DOMAIN-CONTAINING PROTEIN"/>
    <property type="match status" value="1"/>
</dbReference>
<proteinExistence type="predicted"/>
<dbReference type="Proteomes" id="UP001642260">
    <property type="component" value="Unassembled WGS sequence"/>
</dbReference>
<dbReference type="InterPro" id="IPR036047">
    <property type="entry name" value="F-box-like_dom_sf"/>
</dbReference>
<dbReference type="Pfam" id="PF00646">
    <property type="entry name" value="F-box"/>
    <property type="match status" value="1"/>
</dbReference>